<keyword evidence="3" id="KW-1185">Reference proteome</keyword>
<reference evidence="2 3" key="1">
    <citation type="journal article" date="2023" name="Life. Sci Alliance">
        <title>Evolutionary insights into 3D genome organization and epigenetic landscape of Vigna mungo.</title>
        <authorList>
            <person name="Junaid A."/>
            <person name="Singh B."/>
            <person name="Bhatia S."/>
        </authorList>
    </citation>
    <scope>NUCLEOTIDE SEQUENCE [LARGE SCALE GENOMIC DNA]</scope>
    <source>
        <strain evidence="2">Urdbean</strain>
    </source>
</reference>
<organism evidence="2 3">
    <name type="scientific">Vigna mungo</name>
    <name type="common">Black gram</name>
    <name type="synonym">Phaseolus mungo</name>
    <dbReference type="NCBI Taxonomy" id="3915"/>
    <lineage>
        <taxon>Eukaryota</taxon>
        <taxon>Viridiplantae</taxon>
        <taxon>Streptophyta</taxon>
        <taxon>Embryophyta</taxon>
        <taxon>Tracheophyta</taxon>
        <taxon>Spermatophyta</taxon>
        <taxon>Magnoliopsida</taxon>
        <taxon>eudicotyledons</taxon>
        <taxon>Gunneridae</taxon>
        <taxon>Pentapetalae</taxon>
        <taxon>rosids</taxon>
        <taxon>fabids</taxon>
        <taxon>Fabales</taxon>
        <taxon>Fabaceae</taxon>
        <taxon>Papilionoideae</taxon>
        <taxon>50 kb inversion clade</taxon>
        <taxon>NPAAA clade</taxon>
        <taxon>indigoferoid/millettioid clade</taxon>
        <taxon>Phaseoleae</taxon>
        <taxon>Vigna</taxon>
    </lineage>
</organism>
<dbReference type="Proteomes" id="UP001374535">
    <property type="component" value="Chromosome 9"/>
</dbReference>
<proteinExistence type="predicted"/>
<accession>A0AAQ3MT87</accession>
<gene>
    <name evidence="2" type="ORF">V8G54_028857</name>
</gene>
<sequence>MGSKREIEIELCSGEVLRVKMDGQVCLVVKRLAWKFRGNEKIFIDGVEVEFYWDVLSWVVDSENGNGYGVFVFQVGDGGTVWPEMVGPEKKLMKKRLSNSGVLQWTEESSDGGRSSFSSSTRSCGSSNGGFSLLLYAWRRD</sequence>
<protein>
    <submittedName>
        <fullName evidence="2">Uncharacterized protein</fullName>
    </submittedName>
</protein>
<evidence type="ECO:0000256" key="1">
    <source>
        <dbReference type="SAM" id="MobiDB-lite"/>
    </source>
</evidence>
<evidence type="ECO:0000313" key="3">
    <source>
        <dbReference type="Proteomes" id="UP001374535"/>
    </source>
</evidence>
<feature type="compositionally biased region" description="Low complexity" evidence="1">
    <location>
        <begin position="112"/>
        <end position="126"/>
    </location>
</feature>
<dbReference type="InterPro" id="IPR008586">
    <property type="entry name" value="DUF868_pln"/>
</dbReference>
<dbReference type="EMBL" id="CP144692">
    <property type="protein sequence ID" value="WVY96706.1"/>
    <property type="molecule type" value="Genomic_DNA"/>
</dbReference>
<dbReference type="PANTHER" id="PTHR31972:SF6">
    <property type="entry name" value="DUF868 DOMAIN-CONTAINING PROTEIN"/>
    <property type="match status" value="1"/>
</dbReference>
<name>A0AAQ3MT87_VIGMU</name>
<dbReference type="PANTHER" id="PTHR31972">
    <property type="entry name" value="EXPRESSED PROTEIN"/>
    <property type="match status" value="1"/>
</dbReference>
<dbReference type="AlphaFoldDB" id="A0AAQ3MT87"/>
<dbReference type="Pfam" id="PF05910">
    <property type="entry name" value="DUF868"/>
    <property type="match status" value="1"/>
</dbReference>
<evidence type="ECO:0000313" key="2">
    <source>
        <dbReference type="EMBL" id="WVY96706.1"/>
    </source>
</evidence>
<feature type="region of interest" description="Disordered" evidence="1">
    <location>
        <begin position="104"/>
        <end position="126"/>
    </location>
</feature>